<sequence>METNSVSENQEQTRNNSSQVSVKDIDVDFLALIYDIIRSSERDSHDTSQKSSQSQDASQKILELHAKLNQAREQIRHLPGVECNKSQQLEKIQVLKTQLLLKQELLQKYWNMSCFDYLKE</sequence>
<dbReference type="Pfam" id="PF07544">
    <property type="entry name" value="Med9"/>
    <property type="match status" value="1"/>
</dbReference>
<evidence type="ECO:0000256" key="11">
    <source>
        <dbReference type="RuleBase" id="RU364145"/>
    </source>
</evidence>
<accession>A0A9P0A0Q9</accession>
<organism evidence="12 13">
    <name type="scientific">Bemisia tabaci</name>
    <name type="common">Sweetpotato whitefly</name>
    <name type="synonym">Aleurodes tabaci</name>
    <dbReference type="NCBI Taxonomy" id="7038"/>
    <lineage>
        <taxon>Eukaryota</taxon>
        <taxon>Metazoa</taxon>
        <taxon>Ecdysozoa</taxon>
        <taxon>Arthropoda</taxon>
        <taxon>Hexapoda</taxon>
        <taxon>Insecta</taxon>
        <taxon>Pterygota</taxon>
        <taxon>Neoptera</taxon>
        <taxon>Paraneoptera</taxon>
        <taxon>Hemiptera</taxon>
        <taxon>Sternorrhyncha</taxon>
        <taxon>Aleyrodoidea</taxon>
        <taxon>Aleyrodidae</taxon>
        <taxon>Aleyrodinae</taxon>
        <taxon>Bemisia</taxon>
    </lineage>
</organism>
<dbReference type="GO" id="GO:0006357">
    <property type="term" value="P:regulation of transcription by RNA polymerase II"/>
    <property type="evidence" value="ECO:0007669"/>
    <property type="project" value="InterPro"/>
</dbReference>
<evidence type="ECO:0000256" key="6">
    <source>
        <dbReference type="ARBA" id="ARBA00023159"/>
    </source>
</evidence>
<comment type="subunit">
    <text evidence="11">Component of the Mediator complex.</text>
</comment>
<evidence type="ECO:0000256" key="7">
    <source>
        <dbReference type="ARBA" id="ARBA00023163"/>
    </source>
</evidence>
<protein>
    <recommendedName>
        <fullName evidence="3 11">Mediator of RNA polymerase II transcription subunit 9</fullName>
    </recommendedName>
    <alternativeName>
        <fullName evidence="10 11">Mediator complex subunit 9</fullName>
    </alternativeName>
</protein>
<evidence type="ECO:0000313" key="12">
    <source>
        <dbReference type="EMBL" id="CAH0381676.1"/>
    </source>
</evidence>
<evidence type="ECO:0000256" key="3">
    <source>
        <dbReference type="ARBA" id="ARBA00020636"/>
    </source>
</evidence>
<dbReference type="Proteomes" id="UP001152759">
    <property type="component" value="Chromosome 1"/>
</dbReference>
<evidence type="ECO:0000256" key="4">
    <source>
        <dbReference type="ARBA" id="ARBA00023015"/>
    </source>
</evidence>
<comment type="function">
    <text evidence="9 11">Component of the Mediator complex, a coactivator involved in the regulated transcription of nearly all RNA polymerase II-dependent genes. Mediator functions as a bridge to convey information from gene-specific regulatory proteins to the basal RNA polymerase II transcription machinery. Mediator is recruited to promoters by direct interactions with regulatory proteins and serves as a scaffold for the assembly of a functional preinitiation complex with RNA polymerase II and the general transcription factors.</text>
</comment>
<keyword evidence="8 11" id="KW-0539">Nucleus</keyword>
<dbReference type="InterPro" id="IPR037212">
    <property type="entry name" value="Med7/Med21-like"/>
</dbReference>
<comment type="similarity">
    <text evidence="2 11">Belongs to the Mediator complex subunit 9 family.</text>
</comment>
<proteinExistence type="inferred from homology"/>
<keyword evidence="7 11" id="KW-0804">Transcription</keyword>
<dbReference type="GO" id="GO:0003712">
    <property type="term" value="F:transcription coregulator activity"/>
    <property type="evidence" value="ECO:0007669"/>
    <property type="project" value="InterPro"/>
</dbReference>
<evidence type="ECO:0000256" key="9">
    <source>
        <dbReference type="ARBA" id="ARBA00025687"/>
    </source>
</evidence>
<keyword evidence="5" id="KW-0175">Coiled coil</keyword>
<dbReference type="InterPro" id="IPR011425">
    <property type="entry name" value="Med9"/>
</dbReference>
<gene>
    <name evidence="11" type="primary">MED9</name>
    <name evidence="12" type="ORF">BEMITA_LOCUS1297</name>
</gene>
<dbReference type="GO" id="GO:0016592">
    <property type="term" value="C:mediator complex"/>
    <property type="evidence" value="ECO:0007669"/>
    <property type="project" value="InterPro"/>
</dbReference>
<evidence type="ECO:0000256" key="10">
    <source>
        <dbReference type="ARBA" id="ARBA00031260"/>
    </source>
</evidence>
<keyword evidence="4 11" id="KW-0805">Transcription regulation</keyword>
<dbReference type="PANTHER" id="PTHR20844">
    <property type="entry name" value="MEDIATOR OF RNA POLYMERASE II TRANSCRIPTION, SUBUNIT 9"/>
    <property type="match status" value="1"/>
</dbReference>
<dbReference type="PANTHER" id="PTHR20844:SF0">
    <property type="entry name" value="MEDIATOR OF RNA POLYMERASE II TRANSCRIPTION SUBUNIT 9"/>
    <property type="match status" value="1"/>
</dbReference>
<evidence type="ECO:0000313" key="13">
    <source>
        <dbReference type="Proteomes" id="UP001152759"/>
    </source>
</evidence>
<evidence type="ECO:0000256" key="8">
    <source>
        <dbReference type="ARBA" id="ARBA00023242"/>
    </source>
</evidence>
<evidence type="ECO:0000256" key="1">
    <source>
        <dbReference type="ARBA" id="ARBA00004123"/>
    </source>
</evidence>
<dbReference type="EMBL" id="OU963862">
    <property type="protein sequence ID" value="CAH0381676.1"/>
    <property type="molecule type" value="Genomic_DNA"/>
</dbReference>
<keyword evidence="6 11" id="KW-0010">Activator</keyword>
<dbReference type="AlphaFoldDB" id="A0A9P0A0Q9"/>
<comment type="subcellular location">
    <subcellularLocation>
        <location evidence="1 11">Nucleus</location>
    </subcellularLocation>
</comment>
<name>A0A9P0A0Q9_BEMTA</name>
<evidence type="ECO:0000256" key="5">
    <source>
        <dbReference type="ARBA" id="ARBA00023054"/>
    </source>
</evidence>
<dbReference type="SUPFAM" id="SSF140718">
    <property type="entry name" value="Mediator hinge subcomplex-like"/>
    <property type="match status" value="1"/>
</dbReference>
<keyword evidence="13" id="KW-1185">Reference proteome</keyword>
<evidence type="ECO:0000256" key="2">
    <source>
        <dbReference type="ARBA" id="ARBA00008089"/>
    </source>
</evidence>
<reference evidence="12" key="1">
    <citation type="submission" date="2021-12" db="EMBL/GenBank/DDBJ databases">
        <authorList>
            <person name="King R."/>
        </authorList>
    </citation>
    <scope>NUCLEOTIDE SEQUENCE</scope>
</reference>
<dbReference type="InterPro" id="IPR039242">
    <property type="entry name" value="MED9_metazoa"/>
</dbReference>